<dbReference type="AlphaFoldDB" id="A0A0W0TNN5"/>
<evidence type="ECO:0000313" key="2">
    <source>
        <dbReference type="Proteomes" id="UP000054785"/>
    </source>
</evidence>
<evidence type="ECO:0000313" key="1">
    <source>
        <dbReference type="EMBL" id="KTC97142.1"/>
    </source>
</evidence>
<dbReference type="EMBL" id="LNYC01000073">
    <property type="protein sequence ID" value="KTC97142.1"/>
    <property type="molecule type" value="Genomic_DNA"/>
</dbReference>
<reference evidence="1 2" key="1">
    <citation type="submission" date="2015-11" db="EMBL/GenBank/DDBJ databases">
        <title>Genomic analysis of 38 Legionella species identifies large and diverse effector repertoires.</title>
        <authorList>
            <person name="Burstein D."/>
            <person name="Amaro F."/>
            <person name="Zusman T."/>
            <person name="Lifshitz Z."/>
            <person name="Cohen O."/>
            <person name="Gilbert J.A."/>
            <person name="Pupko T."/>
            <person name="Shuman H.A."/>
            <person name="Segal G."/>
        </authorList>
    </citation>
    <scope>NUCLEOTIDE SEQUENCE [LARGE SCALE GENOMIC DNA]</scope>
    <source>
        <strain evidence="1 2">ATCC 49504</strain>
    </source>
</reference>
<organism evidence="1 2">
    <name type="scientific">Legionella geestiana</name>
    <dbReference type="NCBI Taxonomy" id="45065"/>
    <lineage>
        <taxon>Bacteria</taxon>
        <taxon>Pseudomonadati</taxon>
        <taxon>Pseudomonadota</taxon>
        <taxon>Gammaproteobacteria</taxon>
        <taxon>Legionellales</taxon>
        <taxon>Legionellaceae</taxon>
        <taxon>Legionella</taxon>
    </lineage>
</organism>
<dbReference type="GO" id="GO:0016226">
    <property type="term" value="P:iron-sulfur cluster assembly"/>
    <property type="evidence" value="ECO:0007669"/>
    <property type="project" value="TreeGrafter"/>
</dbReference>
<dbReference type="STRING" id="45065.Lgee_2113"/>
<dbReference type="PANTHER" id="PTHR22602:SF0">
    <property type="entry name" value="TRANSFERASE CAF17, MITOCHONDRIAL-RELATED"/>
    <property type="match status" value="1"/>
</dbReference>
<dbReference type="InterPro" id="IPR017703">
    <property type="entry name" value="YgfZ/GCV_T_CS"/>
</dbReference>
<keyword evidence="2" id="KW-1185">Reference proteome</keyword>
<dbReference type="OrthoDB" id="9796287at2"/>
<dbReference type="Proteomes" id="UP000054785">
    <property type="component" value="Unassembled WGS sequence"/>
</dbReference>
<proteinExistence type="predicted"/>
<dbReference type="InterPro" id="IPR045179">
    <property type="entry name" value="YgfZ/GcvT"/>
</dbReference>
<dbReference type="Gene3D" id="3.30.70.1630">
    <property type="match status" value="1"/>
</dbReference>
<protein>
    <submittedName>
        <fullName evidence="1">Glycine cleavage T protein</fullName>
    </submittedName>
</protein>
<sequence>MPLYAMNTVILNERPFTLVPDEWKIAASLSHNHLHTLSGQAVITVDGDNARTFLQGQLSADIRLVNAERAQPAALCSLKGRILALMTVLEWEGRLHLVLPADNAETVLNTLSRVAALSRVKLLSATDISVFGCVVNTGIEPALPLSSTASPYSVAAQDGIIACALGAGDFLVLARGESAHQLCEPFTASNTLLGSLSWHYRQLLQGRFTIYPQSTDVFLPHRLGLHKGPHLAFDKGCYRGQEVIARMHYKSTVQHHLQRFVCTPPAPLLAGQRLLDKESAKEWGEVVDTCPDGASDSVLVVASMREGFPHELRAENHAEPFTLSATSV</sequence>
<dbReference type="Gene3D" id="2.40.30.160">
    <property type="match status" value="1"/>
</dbReference>
<dbReference type="NCBIfam" id="TIGR03317">
    <property type="entry name" value="ygfZ_signature"/>
    <property type="match status" value="1"/>
</dbReference>
<accession>A0A0W0TNN5</accession>
<gene>
    <name evidence="1" type="ORF">Lgee_2113</name>
</gene>
<comment type="caution">
    <text evidence="1">The sequence shown here is derived from an EMBL/GenBank/DDBJ whole genome shotgun (WGS) entry which is preliminary data.</text>
</comment>
<dbReference type="SUPFAM" id="SSF103025">
    <property type="entry name" value="Folate-binding domain"/>
    <property type="match status" value="1"/>
</dbReference>
<dbReference type="Gene3D" id="3.30.70.1400">
    <property type="entry name" value="Aminomethyltransferase beta-barrel domains"/>
    <property type="match status" value="1"/>
</dbReference>
<name>A0A0W0TNN5_9GAMM</name>
<dbReference type="PANTHER" id="PTHR22602">
    <property type="entry name" value="TRANSFERASE CAF17, MITOCHONDRIAL-RELATED"/>
    <property type="match status" value="1"/>
</dbReference>
<dbReference type="PATRIC" id="fig|45065.4.peg.2293"/>